<evidence type="ECO:0000313" key="1">
    <source>
        <dbReference type="EMBL" id="CAH1963822.1"/>
    </source>
</evidence>
<keyword evidence="2" id="KW-1185">Reference proteome</keyword>
<reference evidence="1" key="1">
    <citation type="submission" date="2022-03" db="EMBL/GenBank/DDBJ databases">
        <authorList>
            <person name="Sayadi A."/>
        </authorList>
    </citation>
    <scope>NUCLEOTIDE SEQUENCE</scope>
</reference>
<protein>
    <submittedName>
        <fullName evidence="1">Uncharacterized protein</fullName>
    </submittedName>
</protein>
<accession>A0A9P0K0M8</accession>
<comment type="caution">
    <text evidence="1">The sequence shown here is derived from an EMBL/GenBank/DDBJ whole genome shotgun (WGS) entry which is preliminary data.</text>
</comment>
<gene>
    <name evidence="1" type="ORF">ACAOBT_LOCUS5419</name>
</gene>
<dbReference type="Proteomes" id="UP001152888">
    <property type="component" value="Unassembled WGS sequence"/>
</dbReference>
<dbReference type="EMBL" id="CAKOFQ010006710">
    <property type="protein sequence ID" value="CAH1963822.1"/>
    <property type="molecule type" value="Genomic_DNA"/>
</dbReference>
<organism evidence="1 2">
    <name type="scientific">Acanthoscelides obtectus</name>
    <name type="common">Bean weevil</name>
    <name type="synonym">Bruchus obtectus</name>
    <dbReference type="NCBI Taxonomy" id="200917"/>
    <lineage>
        <taxon>Eukaryota</taxon>
        <taxon>Metazoa</taxon>
        <taxon>Ecdysozoa</taxon>
        <taxon>Arthropoda</taxon>
        <taxon>Hexapoda</taxon>
        <taxon>Insecta</taxon>
        <taxon>Pterygota</taxon>
        <taxon>Neoptera</taxon>
        <taxon>Endopterygota</taxon>
        <taxon>Coleoptera</taxon>
        <taxon>Polyphaga</taxon>
        <taxon>Cucujiformia</taxon>
        <taxon>Chrysomeloidea</taxon>
        <taxon>Chrysomelidae</taxon>
        <taxon>Bruchinae</taxon>
        <taxon>Bruchini</taxon>
        <taxon>Acanthoscelides</taxon>
    </lineage>
</organism>
<proteinExistence type="predicted"/>
<dbReference type="AlphaFoldDB" id="A0A9P0K0M8"/>
<evidence type="ECO:0000313" key="2">
    <source>
        <dbReference type="Proteomes" id="UP001152888"/>
    </source>
</evidence>
<dbReference type="OrthoDB" id="6779103at2759"/>
<sequence length="81" mass="9622">MKRIFFKVSEVHGKRSVRVKAMENVIYEGDESYQNLNKKSFTNTMLCRMQPQTLPLGRPLSDKKNDVDRLMQAVFENWQNR</sequence>
<name>A0A9P0K0M8_ACAOB</name>